<protein>
    <submittedName>
        <fullName evidence="1">Uncharacterized protein</fullName>
    </submittedName>
</protein>
<evidence type="ECO:0000313" key="2">
    <source>
        <dbReference type="Proteomes" id="UP001431181"/>
    </source>
</evidence>
<dbReference type="RefSeq" id="WP_265221037.1">
    <property type="nucleotide sequence ID" value="NZ_JAPEUL010000012.1"/>
</dbReference>
<comment type="caution">
    <text evidence="1">The sequence shown here is derived from an EMBL/GenBank/DDBJ whole genome shotgun (WGS) entry which is preliminary data.</text>
</comment>
<dbReference type="EMBL" id="JAPEUL010000012">
    <property type="protein sequence ID" value="MCW4631732.1"/>
    <property type="molecule type" value="Genomic_DNA"/>
</dbReference>
<keyword evidence="2" id="KW-1185">Reference proteome</keyword>
<reference evidence="1" key="1">
    <citation type="submission" date="2022-11" db="EMBL/GenBank/DDBJ databases">
        <title>Marinomonas sp. nov., isolated from marine algae.</title>
        <authorList>
            <person name="Choi D.G."/>
            <person name="Kim J.M."/>
            <person name="Lee J.K."/>
            <person name="Baek J.H."/>
            <person name="Jeon C.O."/>
        </authorList>
    </citation>
    <scope>NUCLEOTIDE SEQUENCE</scope>
    <source>
        <strain evidence="1">KJ51-3</strain>
    </source>
</reference>
<accession>A0ABT3KMI6</accession>
<gene>
    <name evidence="1" type="ORF">ONZ52_23760</name>
</gene>
<evidence type="ECO:0000313" key="1">
    <source>
        <dbReference type="EMBL" id="MCW4631732.1"/>
    </source>
</evidence>
<sequence>MKDCPFITPNGQKIDVALWLNDLPYESILLVTHQPFSHQFVDYLVDQPLPINFAMTTGTLASVEGELFAGACCQFRWCFSPS</sequence>
<dbReference type="Proteomes" id="UP001431181">
    <property type="component" value="Unassembled WGS sequence"/>
</dbReference>
<organism evidence="1 2">
    <name type="scientific">Marinomonas rhodophyticola</name>
    <dbReference type="NCBI Taxonomy" id="2992803"/>
    <lineage>
        <taxon>Bacteria</taxon>
        <taxon>Pseudomonadati</taxon>
        <taxon>Pseudomonadota</taxon>
        <taxon>Gammaproteobacteria</taxon>
        <taxon>Oceanospirillales</taxon>
        <taxon>Oceanospirillaceae</taxon>
        <taxon>Marinomonas</taxon>
    </lineage>
</organism>
<proteinExistence type="predicted"/>
<name>A0ABT3KMI6_9GAMM</name>